<sequence>METVKKLEVSSLEEKQQPDDYILLTEECSAILTKKPQPKRDDPRSLPIPCSIREVDIEGALYDLNSSINLMPLFLA</sequence>
<evidence type="ECO:0000313" key="1">
    <source>
        <dbReference type="EMBL" id="MCI64319.1"/>
    </source>
</evidence>
<dbReference type="AlphaFoldDB" id="A0A392TTT6"/>
<feature type="non-terminal residue" evidence="1">
    <location>
        <position position="76"/>
    </location>
</feature>
<dbReference type="EMBL" id="LXQA010653269">
    <property type="protein sequence ID" value="MCI64319.1"/>
    <property type="molecule type" value="Genomic_DNA"/>
</dbReference>
<comment type="caution">
    <text evidence="1">The sequence shown here is derived from an EMBL/GenBank/DDBJ whole genome shotgun (WGS) entry which is preliminary data.</text>
</comment>
<dbReference type="PANTHER" id="PTHR33067">
    <property type="entry name" value="RNA-DIRECTED DNA POLYMERASE-RELATED"/>
    <property type="match status" value="1"/>
</dbReference>
<dbReference type="Proteomes" id="UP000265520">
    <property type="component" value="Unassembled WGS sequence"/>
</dbReference>
<name>A0A392TTT6_9FABA</name>
<dbReference type="PANTHER" id="PTHR33067:SF9">
    <property type="entry name" value="RNA-DIRECTED DNA POLYMERASE"/>
    <property type="match status" value="1"/>
</dbReference>
<evidence type="ECO:0000313" key="2">
    <source>
        <dbReference type="Proteomes" id="UP000265520"/>
    </source>
</evidence>
<proteinExistence type="predicted"/>
<organism evidence="1 2">
    <name type="scientific">Trifolium medium</name>
    <dbReference type="NCBI Taxonomy" id="97028"/>
    <lineage>
        <taxon>Eukaryota</taxon>
        <taxon>Viridiplantae</taxon>
        <taxon>Streptophyta</taxon>
        <taxon>Embryophyta</taxon>
        <taxon>Tracheophyta</taxon>
        <taxon>Spermatophyta</taxon>
        <taxon>Magnoliopsida</taxon>
        <taxon>eudicotyledons</taxon>
        <taxon>Gunneridae</taxon>
        <taxon>Pentapetalae</taxon>
        <taxon>rosids</taxon>
        <taxon>fabids</taxon>
        <taxon>Fabales</taxon>
        <taxon>Fabaceae</taxon>
        <taxon>Papilionoideae</taxon>
        <taxon>50 kb inversion clade</taxon>
        <taxon>NPAAA clade</taxon>
        <taxon>Hologalegina</taxon>
        <taxon>IRL clade</taxon>
        <taxon>Trifolieae</taxon>
        <taxon>Trifolium</taxon>
    </lineage>
</organism>
<protein>
    <submittedName>
        <fullName evidence="1">Uncharacterized protein</fullName>
    </submittedName>
</protein>
<keyword evidence="2" id="KW-1185">Reference proteome</keyword>
<reference evidence="1 2" key="1">
    <citation type="journal article" date="2018" name="Front. Plant Sci.">
        <title>Red Clover (Trifolium pratense) and Zigzag Clover (T. medium) - A Picture of Genomic Similarities and Differences.</title>
        <authorList>
            <person name="Dluhosova J."/>
            <person name="Istvanek J."/>
            <person name="Nedelnik J."/>
            <person name="Repkova J."/>
        </authorList>
    </citation>
    <scope>NUCLEOTIDE SEQUENCE [LARGE SCALE GENOMIC DNA]</scope>
    <source>
        <strain evidence="2">cv. 10/8</strain>
        <tissue evidence="1">Leaf</tissue>
    </source>
</reference>
<accession>A0A392TTT6</accession>